<reference evidence="2" key="1">
    <citation type="submission" date="2015-11" db="EMBL/GenBank/DDBJ databases">
        <title>De novo transcriptome assembly of four potential Pierce s Disease insect vectors from Arizona vineyards.</title>
        <authorList>
            <person name="Tassone E.E."/>
        </authorList>
    </citation>
    <scope>NUCLEOTIDE SEQUENCE</scope>
</reference>
<accession>A0A1B6KF93</accession>
<feature type="region of interest" description="Disordered" evidence="1">
    <location>
        <begin position="344"/>
        <end position="367"/>
    </location>
</feature>
<gene>
    <name evidence="2" type="ORF">g.28171</name>
</gene>
<protein>
    <submittedName>
        <fullName evidence="2">Uncharacterized protein</fullName>
    </submittedName>
</protein>
<dbReference type="AlphaFoldDB" id="A0A1B6KF93"/>
<dbReference type="EMBL" id="GEBQ01029849">
    <property type="protein sequence ID" value="JAT10128.1"/>
    <property type="molecule type" value="Transcribed_RNA"/>
</dbReference>
<feature type="compositionally biased region" description="Basic and acidic residues" evidence="1">
    <location>
        <begin position="353"/>
        <end position="362"/>
    </location>
</feature>
<name>A0A1B6KF93_9HEMI</name>
<evidence type="ECO:0000313" key="2">
    <source>
        <dbReference type="EMBL" id="JAT10128.1"/>
    </source>
</evidence>
<sequence>MNVTSENFEFNSQNPLQIYTLAHAVRPSKKSLVDIVNERKSKKPLGNNISRQVNQSLTMKYETTIKCQSRSRLPLNMIVSKMATRTPIQGPDQENEDPYGDLDISLCRKVKLAPPSWRNRSYETKRLKPSGFKKIVDSMKERCSYFDVNMQQDPIISSQTTSDSDLNNLLVSVASGYDTMITPRLEHNYNRLYGKQQEQRSPVKCRDEDPLPAACEYQHSESWPAELSDIRSRPSPHENFEFDPRYSPRPQAPTEFVWDPVIVTEQTQTERLFSPVRDKTREYHHPHFEASWPTRSHVSGYCKDRFMPSSPFSPGNCETSSTSSDQTIAEERLQFTYYAKRGRSSQFGSNLRQPRDQTRQETSRVTSLWADDEPAFLKFLEE</sequence>
<evidence type="ECO:0000256" key="1">
    <source>
        <dbReference type="SAM" id="MobiDB-lite"/>
    </source>
</evidence>
<proteinExistence type="predicted"/>
<organism evidence="2">
    <name type="scientific">Graphocephala atropunctata</name>
    <dbReference type="NCBI Taxonomy" id="36148"/>
    <lineage>
        <taxon>Eukaryota</taxon>
        <taxon>Metazoa</taxon>
        <taxon>Ecdysozoa</taxon>
        <taxon>Arthropoda</taxon>
        <taxon>Hexapoda</taxon>
        <taxon>Insecta</taxon>
        <taxon>Pterygota</taxon>
        <taxon>Neoptera</taxon>
        <taxon>Paraneoptera</taxon>
        <taxon>Hemiptera</taxon>
        <taxon>Auchenorrhyncha</taxon>
        <taxon>Membracoidea</taxon>
        <taxon>Cicadellidae</taxon>
        <taxon>Cicadellinae</taxon>
        <taxon>Cicadellini</taxon>
        <taxon>Graphocephala</taxon>
    </lineage>
</organism>